<evidence type="ECO:0000256" key="1">
    <source>
        <dbReference type="SAM" id="Phobius"/>
    </source>
</evidence>
<sequence>MDEAKKNNSNRINNLIAVVIFVIMAIGMVLPLIHTGKIAIDIDWWFHSSRVEQIYRNLKAGVPFTYIATSTFGKTGVGSFLFYPDAFMYIWALLRFIYSPVTAYYLWVGIIFFMTLTVSYFCMQSYAHRPLRSFIFAVLYTVAPYHLYLSPVNWVLGEFVAYAFLPLAFLGIYKVLVGDARQWYLLACGIGLIFYCHILSVLLAGEIMAAFLIYRLIKEKGMELERWLALIKAGIVALILALPIIIPLITDFFGKGITGTYSGVRIVQQLGTITTDSIGNVATSGSIGLVLLLVILTGWKWVDRKSLEMPMYIAAVTLLILASSVFPWESFNHTPLTILQLPVRYLSYSILFAAVVGSQGIVKILDTHFAFARAKVPVLMMAILAVAGTMSYFGSILPMTTKLQNRQINKPLMLNKLNPGQHQVLMNKVVTNANYQDQFAYWGSTGTADYYPTTVLKHGHFFDYTVSQPQQALTQDKPLNDLLLRKAYLNGKSLVVDPVADPNRLTYGIDLKHQSRVDLPVICYVHTTVKVNGQKVTPHLSSRGTVELNLAPGSYKVEVGYQPSKAYFIGLGIALISWVLMLIRVIFRRKIDHRAKH</sequence>
<protein>
    <recommendedName>
        <fullName evidence="4">Membrane protein 6-pyruvoyl-tetrahydropterin synthase-related domain-containing protein</fullName>
    </recommendedName>
</protein>
<feature type="transmembrane region" description="Helical" evidence="1">
    <location>
        <begin position="226"/>
        <end position="249"/>
    </location>
</feature>
<evidence type="ECO:0008006" key="4">
    <source>
        <dbReference type="Google" id="ProtNLM"/>
    </source>
</evidence>
<organism evidence="2 3">
    <name type="scientific">Ligilactobacillus aviarius</name>
    <dbReference type="NCBI Taxonomy" id="1606"/>
    <lineage>
        <taxon>Bacteria</taxon>
        <taxon>Bacillati</taxon>
        <taxon>Bacillota</taxon>
        <taxon>Bacilli</taxon>
        <taxon>Lactobacillales</taxon>
        <taxon>Lactobacillaceae</taxon>
        <taxon>Ligilactobacillus</taxon>
    </lineage>
</organism>
<reference evidence="3" key="1">
    <citation type="submission" date="2016-03" db="EMBL/GenBank/DDBJ databases">
        <authorList>
            <person name="Johnson T.J."/>
            <person name="Youmans B."/>
            <person name="Case K."/>
            <person name="Noll S."/>
        </authorList>
    </citation>
    <scope>NUCLEOTIDE SEQUENCE [LARGE SCALE GENOMIC DNA]</scope>
    <source>
        <strain evidence="3">UMNLAv8</strain>
    </source>
</reference>
<accession>A0A179C1C6</accession>
<keyword evidence="1" id="KW-0472">Membrane</keyword>
<proteinExistence type="predicted"/>
<feature type="transmembrane region" description="Helical" evidence="1">
    <location>
        <begin position="12"/>
        <end position="33"/>
    </location>
</feature>
<dbReference type="EMBL" id="LVKI01000061">
    <property type="protein sequence ID" value="OAQ05963.1"/>
    <property type="molecule type" value="Genomic_DNA"/>
</dbReference>
<evidence type="ECO:0000313" key="2">
    <source>
        <dbReference type="EMBL" id="OAQ05963.1"/>
    </source>
</evidence>
<feature type="transmembrane region" description="Helical" evidence="1">
    <location>
        <begin position="311"/>
        <end position="328"/>
    </location>
</feature>
<feature type="transmembrane region" description="Helical" evidence="1">
    <location>
        <begin position="378"/>
        <end position="397"/>
    </location>
</feature>
<dbReference type="Proteomes" id="UP000078520">
    <property type="component" value="Unassembled WGS sequence"/>
</dbReference>
<keyword evidence="1" id="KW-0812">Transmembrane</keyword>
<feature type="transmembrane region" description="Helical" evidence="1">
    <location>
        <begin position="133"/>
        <end position="152"/>
    </location>
</feature>
<feature type="transmembrane region" description="Helical" evidence="1">
    <location>
        <begin position="566"/>
        <end position="587"/>
    </location>
</feature>
<keyword evidence="1" id="KW-1133">Transmembrane helix</keyword>
<feature type="transmembrane region" description="Helical" evidence="1">
    <location>
        <begin position="348"/>
        <end position="366"/>
    </location>
</feature>
<dbReference type="RefSeq" id="WP_064207558.1">
    <property type="nucleotide sequence ID" value="NZ_LVKC01000030.1"/>
</dbReference>
<feature type="transmembrane region" description="Helical" evidence="1">
    <location>
        <begin position="105"/>
        <end position="127"/>
    </location>
</feature>
<feature type="transmembrane region" description="Helical" evidence="1">
    <location>
        <begin position="183"/>
        <end position="214"/>
    </location>
</feature>
<dbReference type="AlphaFoldDB" id="A0A179C1C6"/>
<evidence type="ECO:0000313" key="3">
    <source>
        <dbReference type="Proteomes" id="UP000078520"/>
    </source>
</evidence>
<name>A0A179C1C6_9LACO</name>
<feature type="transmembrane region" description="Helical" evidence="1">
    <location>
        <begin position="159"/>
        <end position="177"/>
    </location>
</feature>
<dbReference type="OrthoDB" id="9784157at2"/>
<gene>
    <name evidence="2" type="ORF">A3O14_01055</name>
</gene>
<comment type="caution">
    <text evidence="2">The sequence shown here is derived from an EMBL/GenBank/DDBJ whole genome shotgun (WGS) entry which is preliminary data.</text>
</comment>
<feature type="transmembrane region" description="Helical" evidence="1">
    <location>
        <begin position="278"/>
        <end position="299"/>
    </location>
</feature>